<evidence type="ECO:0000313" key="2">
    <source>
        <dbReference type="Proteomes" id="UP000017174"/>
    </source>
</evidence>
<accession>U7UWR9</accession>
<sequence>MIISTPRGFFTRGAPLRPLFYCWRSTTNTPAPALSTNRPVD</sequence>
<organism evidence="1 2">
    <name type="scientific">Rothia aeria F0184</name>
    <dbReference type="NCBI Taxonomy" id="888019"/>
    <lineage>
        <taxon>Bacteria</taxon>
        <taxon>Bacillati</taxon>
        <taxon>Actinomycetota</taxon>
        <taxon>Actinomycetes</taxon>
        <taxon>Micrococcales</taxon>
        <taxon>Micrococcaceae</taxon>
        <taxon>Rothia</taxon>
    </lineage>
</organism>
<comment type="caution">
    <text evidence="1">The sequence shown here is derived from an EMBL/GenBank/DDBJ whole genome shotgun (WGS) entry which is preliminary data.</text>
</comment>
<dbReference type="AlphaFoldDB" id="U7UWR9"/>
<evidence type="ECO:0000313" key="1">
    <source>
        <dbReference type="EMBL" id="ERT63750.1"/>
    </source>
</evidence>
<reference evidence="1 2" key="1">
    <citation type="submission" date="2013-08" db="EMBL/GenBank/DDBJ databases">
        <authorList>
            <person name="Weinstock G."/>
            <person name="Sodergren E."/>
            <person name="Wylie T."/>
            <person name="Fulton L."/>
            <person name="Fulton R."/>
            <person name="Fronick C."/>
            <person name="O'Laughlin M."/>
            <person name="Godfrey J."/>
            <person name="Miner T."/>
            <person name="Herter B."/>
            <person name="Appelbaum E."/>
            <person name="Cordes M."/>
            <person name="Lek S."/>
            <person name="Wollam A."/>
            <person name="Pepin K.H."/>
            <person name="Palsikar V.B."/>
            <person name="Mitreva M."/>
            <person name="Wilson R.K."/>
        </authorList>
    </citation>
    <scope>NUCLEOTIDE SEQUENCE [LARGE SCALE GENOMIC DNA]</scope>
    <source>
        <strain evidence="1 2">F0184</strain>
    </source>
</reference>
<proteinExistence type="predicted"/>
<dbReference type="EMBL" id="AXZG01000072">
    <property type="protein sequence ID" value="ERT63750.1"/>
    <property type="molecule type" value="Genomic_DNA"/>
</dbReference>
<name>U7UWR9_9MICC</name>
<gene>
    <name evidence="1" type="ORF">HMPREF0742_02612</name>
</gene>
<dbReference type="HOGENOM" id="CLU_3276087_0_0_11"/>
<dbReference type="Proteomes" id="UP000017174">
    <property type="component" value="Unassembled WGS sequence"/>
</dbReference>
<protein>
    <submittedName>
        <fullName evidence="1">Uncharacterized protein</fullName>
    </submittedName>
</protein>